<dbReference type="AlphaFoldDB" id="A0ABD4PUU2"/>
<reference evidence="1 2" key="1">
    <citation type="submission" date="2020-12" db="EMBL/GenBank/DDBJ databases">
        <title>Comparative genomics of Clostridium perfringens reveals patterns of host-associated phylogenetic clades and virulence factors.</title>
        <authorList>
            <person name="Smith A.H."/>
            <person name="Geier R."/>
        </authorList>
    </citation>
    <scope>NUCLEOTIDE SEQUENCE [LARGE SCALE GENOMIC DNA]</scope>
    <source>
        <strain evidence="1 2">CHD15829P</strain>
    </source>
</reference>
<protein>
    <recommendedName>
        <fullName evidence="3">Phage protein</fullName>
    </recommendedName>
</protein>
<dbReference type="Proteomes" id="UP000668358">
    <property type="component" value="Unassembled WGS sequence"/>
</dbReference>
<accession>A0ABD4PUU2</accession>
<proteinExistence type="predicted"/>
<gene>
    <name evidence="1" type="ORF">JJB78_14570</name>
</gene>
<evidence type="ECO:0000313" key="2">
    <source>
        <dbReference type="Proteomes" id="UP000668358"/>
    </source>
</evidence>
<name>A0ABD4PUU2_CLOPF</name>
<dbReference type="RefSeq" id="WP_201747362.1">
    <property type="nucleotide sequence ID" value="NZ_CP017106.1"/>
</dbReference>
<sequence length="154" mass="18150">MKSSKKKKRIKEFYRKGYNSSEIARIITKENREEGIFKVTTREAIKKCIQRNFKDYKKEHKINAAARKEVIKAVDYESKKYIGDRALILKNRSVYETKKDGDIVLKKEKDINFVFAGDMPKRLVNENKVKNKKSDIELDKSIFELVNKHYGELA</sequence>
<evidence type="ECO:0000313" key="1">
    <source>
        <dbReference type="EMBL" id="MBO3417718.1"/>
    </source>
</evidence>
<evidence type="ECO:0008006" key="3">
    <source>
        <dbReference type="Google" id="ProtNLM"/>
    </source>
</evidence>
<dbReference type="EMBL" id="JAENRE010000008">
    <property type="protein sequence ID" value="MBO3417718.1"/>
    <property type="molecule type" value="Genomic_DNA"/>
</dbReference>
<organism evidence="1 2">
    <name type="scientific">Clostridium perfringens</name>
    <dbReference type="NCBI Taxonomy" id="1502"/>
    <lineage>
        <taxon>Bacteria</taxon>
        <taxon>Bacillati</taxon>
        <taxon>Bacillota</taxon>
        <taxon>Clostridia</taxon>
        <taxon>Eubacteriales</taxon>
        <taxon>Clostridiaceae</taxon>
        <taxon>Clostridium</taxon>
    </lineage>
</organism>
<comment type="caution">
    <text evidence="1">The sequence shown here is derived from an EMBL/GenBank/DDBJ whole genome shotgun (WGS) entry which is preliminary data.</text>
</comment>